<name>A0ABM9AR20_9BACT</name>
<keyword evidence="2" id="KW-1185">Reference proteome</keyword>
<dbReference type="Proteomes" id="UP000837932">
    <property type="component" value="Unassembled WGS sequence"/>
</dbReference>
<comment type="caution">
    <text evidence="1">The sequence shown here is derived from an EMBL/GenBank/DDBJ whole genome shotgun (WGS) entry which is preliminary data.</text>
</comment>
<protein>
    <submittedName>
        <fullName evidence="1">Uncharacterized protein</fullName>
    </submittedName>
</protein>
<proteinExistence type="predicted"/>
<organism evidence="1 2">
    <name type="scientific">Emticicia aquatica</name>
    <dbReference type="NCBI Taxonomy" id="1681835"/>
    <lineage>
        <taxon>Bacteria</taxon>
        <taxon>Pseudomonadati</taxon>
        <taxon>Bacteroidota</taxon>
        <taxon>Cytophagia</taxon>
        <taxon>Cytophagales</taxon>
        <taxon>Leadbetterellaceae</taxon>
        <taxon>Emticicia</taxon>
    </lineage>
</organism>
<accession>A0ABM9AR20</accession>
<dbReference type="EMBL" id="CAKLPY010000002">
    <property type="protein sequence ID" value="CAH0996163.1"/>
    <property type="molecule type" value="Genomic_DNA"/>
</dbReference>
<evidence type="ECO:0000313" key="2">
    <source>
        <dbReference type="Proteomes" id="UP000837932"/>
    </source>
</evidence>
<sequence>MLSGNTFNGLTYPFNYFLLNSATKLHQDFEMSIFIYREDISLHYS</sequence>
<evidence type="ECO:0000313" key="1">
    <source>
        <dbReference type="EMBL" id="CAH0996163.1"/>
    </source>
</evidence>
<gene>
    <name evidence="1" type="ORF">EMA8858_02293</name>
</gene>
<reference evidence="1" key="1">
    <citation type="submission" date="2021-12" db="EMBL/GenBank/DDBJ databases">
        <authorList>
            <person name="Rodrigo-Torres L."/>
            <person name="Arahal R. D."/>
            <person name="Lucena T."/>
        </authorList>
    </citation>
    <scope>NUCLEOTIDE SEQUENCE</scope>
    <source>
        <strain evidence="1">CECT 8858</strain>
    </source>
</reference>